<evidence type="ECO:0000256" key="1">
    <source>
        <dbReference type="ARBA" id="ARBA00004443"/>
    </source>
</evidence>
<dbReference type="AlphaFoldDB" id="A8PSX6"/>
<keyword evidence="3 9" id="KW-0813">Transport</keyword>
<dbReference type="Pfam" id="PF02271">
    <property type="entry name" value="UCR_14kD"/>
    <property type="match status" value="1"/>
</dbReference>
<gene>
    <name evidence="10" type="ORF">MGL_0333</name>
</gene>
<dbReference type="InParanoid" id="A8PSX6"/>
<dbReference type="GO" id="GO:0045275">
    <property type="term" value="C:respiratory chain complex III"/>
    <property type="evidence" value="ECO:0007669"/>
    <property type="project" value="InterPro"/>
</dbReference>
<evidence type="ECO:0000256" key="7">
    <source>
        <dbReference type="ARBA" id="ARBA00023128"/>
    </source>
</evidence>
<evidence type="ECO:0000256" key="9">
    <source>
        <dbReference type="PIRNR" id="PIRNR000022"/>
    </source>
</evidence>
<dbReference type="SUPFAM" id="SSF81524">
    <property type="entry name" value="14 kDa protein of cytochrome bc1 complex (Ubiquinol-cytochrome c reductase)"/>
    <property type="match status" value="1"/>
</dbReference>
<keyword evidence="6 9" id="KW-0249">Electron transport</keyword>
<dbReference type="InterPro" id="IPR003197">
    <property type="entry name" value="QCR7"/>
</dbReference>
<evidence type="ECO:0000256" key="8">
    <source>
        <dbReference type="ARBA" id="ARBA00023136"/>
    </source>
</evidence>
<comment type="caution">
    <text evidence="10">The sequence shown here is derived from an EMBL/GenBank/DDBJ whole genome shotgun (WGS) entry which is preliminary data.</text>
</comment>
<dbReference type="KEGG" id="mgl:MGL_0333"/>
<keyword evidence="5 9" id="KW-0999">Mitochondrion inner membrane</keyword>
<dbReference type="OMA" id="PLAQWYT"/>
<dbReference type="VEuPathDB" id="FungiDB:MGL_0333"/>
<dbReference type="InterPro" id="IPR036544">
    <property type="entry name" value="QCR7_sf"/>
</dbReference>
<dbReference type="GO" id="GO:0006122">
    <property type="term" value="P:mitochondrial electron transport, ubiquinol to cytochrome c"/>
    <property type="evidence" value="ECO:0007669"/>
    <property type="project" value="InterPro"/>
</dbReference>
<keyword evidence="11" id="KW-1185">Reference proteome</keyword>
<dbReference type="RefSeq" id="XP_001732558.1">
    <property type="nucleotide sequence ID" value="XM_001732506.1"/>
</dbReference>
<proteinExistence type="inferred from homology"/>
<name>A8PSX6_MALGO</name>
<evidence type="ECO:0000313" key="11">
    <source>
        <dbReference type="Proteomes" id="UP000008837"/>
    </source>
</evidence>
<evidence type="ECO:0000256" key="3">
    <source>
        <dbReference type="ARBA" id="ARBA00022448"/>
    </source>
</evidence>
<keyword evidence="8 9" id="KW-0472">Membrane</keyword>
<comment type="subcellular location">
    <subcellularLocation>
        <location evidence="1">Mitochondrion inner membrane</location>
        <topology evidence="1">Peripheral membrane protein</topology>
        <orientation evidence="1">Matrix side</orientation>
    </subcellularLocation>
</comment>
<dbReference type="STRING" id="425265.A8PSX6"/>
<keyword evidence="4 9" id="KW-0679">Respiratory chain</keyword>
<dbReference type="EMBL" id="AAYY01000001">
    <property type="protein sequence ID" value="EDP45344.1"/>
    <property type="molecule type" value="Genomic_DNA"/>
</dbReference>
<dbReference type="GO" id="GO:0005743">
    <property type="term" value="C:mitochondrial inner membrane"/>
    <property type="evidence" value="ECO:0007669"/>
    <property type="project" value="UniProtKB-SubCell"/>
</dbReference>
<comment type="similarity">
    <text evidence="2 9">Belongs to the UQCRB/QCR7 family.</text>
</comment>
<dbReference type="GeneID" id="5856864"/>
<reference evidence="10 11" key="1">
    <citation type="journal article" date="2007" name="Proc. Natl. Acad. Sci. U.S.A.">
        <title>Dandruff-associated Malassezia genomes reveal convergent and divergent virulence traits shared with plant and human fungal pathogens.</title>
        <authorList>
            <person name="Xu J."/>
            <person name="Saunders C.W."/>
            <person name="Hu P."/>
            <person name="Grant R.A."/>
            <person name="Boekhout T."/>
            <person name="Kuramae E.E."/>
            <person name="Kronstad J.W."/>
            <person name="Deangelis Y.M."/>
            <person name="Reeder N.L."/>
            <person name="Johnstone K.R."/>
            <person name="Leland M."/>
            <person name="Fieno A.M."/>
            <person name="Begley W.M."/>
            <person name="Sun Y."/>
            <person name="Lacey M.P."/>
            <person name="Chaudhary T."/>
            <person name="Keough T."/>
            <person name="Chu L."/>
            <person name="Sears R."/>
            <person name="Yuan B."/>
            <person name="Dawson T.L.Jr."/>
        </authorList>
    </citation>
    <scope>NUCLEOTIDE SEQUENCE [LARGE SCALE GENOMIC DNA]</scope>
    <source>
        <strain evidence="11">ATCC MYA-4612 / CBS 7966</strain>
    </source>
</reference>
<dbReference type="Gene3D" id="1.10.1090.10">
    <property type="entry name" value="Cytochrome b-c1 complex subunit 7"/>
    <property type="match status" value="1"/>
</dbReference>
<organism evidence="10 11">
    <name type="scientific">Malassezia globosa (strain ATCC MYA-4612 / CBS 7966)</name>
    <name type="common">Dandruff-associated fungus</name>
    <dbReference type="NCBI Taxonomy" id="425265"/>
    <lineage>
        <taxon>Eukaryota</taxon>
        <taxon>Fungi</taxon>
        <taxon>Dikarya</taxon>
        <taxon>Basidiomycota</taxon>
        <taxon>Ustilaginomycotina</taxon>
        <taxon>Malasseziomycetes</taxon>
        <taxon>Malasseziales</taxon>
        <taxon>Malasseziaceae</taxon>
        <taxon>Malassezia</taxon>
    </lineage>
</organism>
<accession>A8PSX6</accession>
<evidence type="ECO:0000256" key="5">
    <source>
        <dbReference type="ARBA" id="ARBA00022792"/>
    </source>
</evidence>
<dbReference type="FunFam" id="1.10.1090.10:FF:000001">
    <property type="entry name" value="Cytochrome b-c1 complex subunit 7"/>
    <property type="match status" value="1"/>
</dbReference>
<sequence>MASKSISLAKFIKSSPTLLKLVQPVANAYAHAAGYRQMGLRYDDLIVEENHQMQKALSRVPPLEQYDRVYRMRRAVQCSILQHDLPKDQWTKPEDDVRYVTPLLEEVQAADDERLAFDTMKVQAIKH</sequence>
<dbReference type="PANTHER" id="PTHR12022">
    <property type="entry name" value="UBIQUINOL-CYTOCHROME C REDUCTASE COMPLEX 14 KD PROTEIN"/>
    <property type="match status" value="1"/>
</dbReference>
<dbReference type="PIRSF" id="PIRSF000022">
    <property type="entry name" value="Bc1_14K"/>
    <property type="match status" value="1"/>
</dbReference>
<evidence type="ECO:0000256" key="4">
    <source>
        <dbReference type="ARBA" id="ARBA00022660"/>
    </source>
</evidence>
<comment type="function">
    <text evidence="9">Component of the ubiquinol-cytochrome c oxidoreductase, a multisubunit transmembrane complex that is part of the mitochondrial electron transport chain which drives oxidative phosphorylation.</text>
</comment>
<protein>
    <recommendedName>
        <fullName evidence="9">Cytochrome b-c1 complex subunit 7</fullName>
    </recommendedName>
</protein>
<dbReference type="PANTHER" id="PTHR12022:SF0">
    <property type="entry name" value="CYTOCHROME B-C1 COMPLEX SUBUNIT 7"/>
    <property type="match status" value="1"/>
</dbReference>
<dbReference type="Proteomes" id="UP000008837">
    <property type="component" value="Unassembled WGS sequence"/>
</dbReference>
<evidence type="ECO:0000256" key="6">
    <source>
        <dbReference type="ARBA" id="ARBA00022982"/>
    </source>
</evidence>
<dbReference type="OrthoDB" id="425749at2759"/>
<evidence type="ECO:0000313" key="10">
    <source>
        <dbReference type="EMBL" id="EDP45344.1"/>
    </source>
</evidence>
<keyword evidence="7 9" id="KW-0496">Mitochondrion</keyword>
<evidence type="ECO:0000256" key="2">
    <source>
        <dbReference type="ARBA" id="ARBA00008554"/>
    </source>
</evidence>
<dbReference type="FunCoup" id="A8PSX6">
    <property type="interactions" value="76"/>
</dbReference>